<reference evidence="4" key="1">
    <citation type="submission" date="2025-08" db="UniProtKB">
        <authorList>
            <consortium name="RefSeq"/>
        </authorList>
    </citation>
    <scope>IDENTIFICATION</scope>
    <source>
        <tissue evidence="4">Entire body</tissue>
    </source>
</reference>
<comment type="similarity">
    <text evidence="1">Belongs to the chaperonin (HSP60) family.</text>
</comment>
<evidence type="ECO:0000256" key="2">
    <source>
        <dbReference type="ARBA" id="ARBA00023186"/>
    </source>
</evidence>
<organism evidence="3 4">
    <name type="scientific">Agrilus planipennis</name>
    <name type="common">Emerald ash borer</name>
    <name type="synonym">Agrilus marcopoli</name>
    <dbReference type="NCBI Taxonomy" id="224129"/>
    <lineage>
        <taxon>Eukaryota</taxon>
        <taxon>Metazoa</taxon>
        <taxon>Ecdysozoa</taxon>
        <taxon>Arthropoda</taxon>
        <taxon>Hexapoda</taxon>
        <taxon>Insecta</taxon>
        <taxon>Pterygota</taxon>
        <taxon>Neoptera</taxon>
        <taxon>Endopterygota</taxon>
        <taxon>Coleoptera</taxon>
        <taxon>Polyphaga</taxon>
        <taxon>Elateriformia</taxon>
        <taxon>Buprestoidea</taxon>
        <taxon>Buprestidae</taxon>
        <taxon>Agrilinae</taxon>
        <taxon>Agrilus</taxon>
    </lineage>
</organism>
<dbReference type="InParanoid" id="A0A7F5R7A8"/>
<dbReference type="GO" id="GO:0140662">
    <property type="term" value="F:ATP-dependent protein folding chaperone"/>
    <property type="evidence" value="ECO:0007669"/>
    <property type="project" value="InterPro"/>
</dbReference>
<dbReference type="SUPFAM" id="SSF52029">
    <property type="entry name" value="GroEL apical domain-like"/>
    <property type="match status" value="1"/>
</dbReference>
<proteinExistence type="inferred from homology"/>
<dbReference type="InterPro" id="IPR027409">
    <property type="entry name" value="GroEL-like_apical_dom_sf"/>
</dbReference>
<name>A0A7F5R7A8_AGRPL</name>
<dbReference type="RefSeq" id="XP_025831844.1">
    <property type="nucleotide sequence ID" value="XM_025976059.1"/>
</dbReference>
<gene>
    <name evidence="4" type="primary">LOC112904894</name>
</gene>
<dbReference type="GO" id="GO:0042026">
    <property type="term" value="P:protein refolding"/>
    <property type="evidence" value="ECO:0007669"/>
    <property type="project" value="InterPro"/>
</dbReference>
<dbReference type="InterPro" id="IPR001844">
    <property type="entry name" value="Cpn60/GroEL"/>
</dbReference>
<evidence type="ECO:0000313" key="3">
    <source>
        <dbReference type="Proteomes" id="UP000192223"/>
    </source>
</evidence>
<evidence type="ECO:0000313" key="4">
    <source>
        <dbReference type="RefSeq" id="XP_025831844.1"/>
    </source>
</evidence>
<dbReference type="KEGG" id="apln:112904894"/>
<dbReference type="GeneID" id="112904894"/>
<evidence type="ECO:0000256" key="1">
    <source>
        <dbReference type="ARBA" id="ARBA00006607"/>
    </source>
</evidence>
<keyword evidence="2" id="KW-0143">Chaperone</keyword>
<dbReference type="Gene3D" id="3.50.7.10">
    <property type="entry name" value="GroEL"/>
    <property type="match status" value="1"/>
</dbReference>
<dbReference type="PANTHER" id="PTHR45633">
    <property type="entry name" value="60 KDA HEAT SHOCK PROTEIN, MITOCHONDRIAL"/>
    <property type="match status" value="1"/>
</dbReference>
<sequence>MAIATGGIVFGDEANVVKLEDVQLADLGQVGEVLITKDDTLLLKGKGKKEEVDKRADQIRDQIETSTLIGLQDQKGG</sequence>
<dbReference type="Proteomes" id="UP000192223">
    <property type="component" value="Unplaced"/>
</dbReference>
<dbReference type="AlphaFoldDB" id="A0A7F5R7A8"/>
<protein>
    <submittedName>
        <fullName evidence="4">Heat shock protein 60A-like</fullName>
    </submittedName>
</protein>
<accession>A0A7F5R7A8</accession>
<keyword evidence="3" id="KW-1185">Reference proteome</keyword>